<evidence type="ECO:0000256" key="14">
    <source>
        <dbReference type="SAM" id="MobiDB-lite"/>
    </source>
</evidence>
<evidence type="ECO:0000256" key="8">
    <source>
        <dbReference type="ARBA" id="ARBA00022980"/>
    </source>
</evidence>
<evidence type="ECO:0000256" key="6">
    <source>
        <dbReference type="ARBA" id="ARBA00022777"/>
    </source>
</evidence>
<dbReference type="Gene3D" id="2.30.30.70">
    <property type="entry name" value="Ribosomal protein L21"/>
    <property type="match status" value="1"/>
</dbReference>
<evidence type="ECO:0000256" key="12">
    <source>
        <dbReference type="ARBA" id="ARBA00023274"/>
    </source>
</evidence>
<feature type="region of interest" description="Disordered" evidence="14">
    <location>
        <begin position="600"/>
        <end position="632"/>
    </location>
</feature>
<organism evidence="16 17">
    <name type="scientific">Brassica rapa subsp. trilocularis</name>
    <dbReference type="NCBI Taxonomy" id="1813537"/>
    <lineage>
        <taxon>Eukaryota</taxon>
        <taxon>Viridiplantae</taxon>
        <taxon>Streptophyta</taxon>
        <taxon>Embryophyta</taxon>
        <taxon>Tracheophyta</taxon>
        <taxon>Spermatophyta</taxon>
        <taxon>Magnoliopsida</taxon>
        <taxon>eudicotyledons</taxon>
        <taxon>Gunneridae</taxon>
        <taxon>Pentapetalae</taxon>
        <taxon>rosids</taxon>
        <taxon>malvids</taxon>
        <taxon>Brassicales</taxon>
        <taxon>Brassicaceae</taxon>
        <taxon>Brassiceae</taxon>
        <taxon>Brassica</taxon>
    </lineage>
</organism>
<dbReference type="PROSITE" id="PS00107">
    <property type="entry name" value="PROTEIN_KINASE_ATP"/>
    <property type="match status" value="1"/>
</dbReference>
<keyword evidence="3" id="KW-0808">Transferase</keyword>
<feature type="domain" description="Protein kinase" evidence="15">
    <location>
        <begin position="292"/>
        <end position="576"/>
    </location>
</feature>
<feature type="region of interest" description="Disordered" evidence="14">
    <location>
        <begin position="120"/>
        <end position="139"/>
    </location>
</feature>
<dbReference type="EMBL" id="JADBGQ010000007">
    <property type="protein sequence ID" value="KAG5391044.1"/>
    <property type="molecule type" value="Genomic_DNA"/>
</dbReference>
<keyword evidence="12" id="KW-0687">Ribonucleoprotein</keyword>
<gene>
    <name evidence="16" type="primary">A08p043150.1_BraROA</name>
    <name evidence="16" type="ORF">IGI04_032585</name>
</gene>
<dbReference type="InterPro" id="IPR017441">
    <property type="entry name" value="Protein_kinase_ATP_BS"/>
</dbReference>
<evidence type="ECO:0000313" key="17">
    <source>
        <dbReference type="Proteomes" id="UP000823674"/>
    </source>
</evidence>
<dbReference type="CDD" id="cd07840">
    <property type="entry name" value="STKc_CDK9_like"/>
    <property type="match status" value="1"/>
</dbReference>
<keyword evidence="6" id="KW-0418">Kinase</keyword>
<evidence type="ECO:0000256" key="9">
    <source>
        <dbReference type="ARBA" id="ARBA00022989"/>
    </source>
</evidence>
<dbReference type="Pfam" id="PF21729">
    <property type="entry name" value="IRX15_IRX15L_GXM"/>
    <property type="match status" value="1"/>
</dbReference>
<feature type="compositionally biased region" description="Basic and acidic residues" evidence="14">
    <location>
        <begin position="600"/>
        <end position="619"/>
    </location>
</feature>
<dbReference type="InterPro" id="IPR008991">
    <property type="entry name" value="Translation_prot_SH3-like_sf"/>
</dbReference>
<evidence type="ECO:0000256" key="3">
    <source>
        <dbReference type="ARBA" id="ARBA00022679"/>
    </source>
</evidence>
<dbReference type="SUPFAM" id="SSF50104">
    <property type="entry name" value="Translation proteins SH3-like domain"/>
    <property type="match status" value="1"/>
</dbReference>
<evidence type="ECO:0000256" key="1">
    <source>
        <dbReference type="ARBA" id="ARBA00004194"/>
    </source>
</evidence>
<keyword evidence="10" id="KW-0333">Golgi apparatus</keyword>
<evidence type="ECO:0000256" key="5">
    <source>
        <dbReference type="ARBA" id="ARBA00022741"/>
    </source>
</evidence>
<protein>
    <recommendedName>
        <fullName evidence="15">Protein kinase domain-containing protein</fullName>
    </recommendedName>
</protein>
<evidence type="ECO:0000256" key="2">
    <source>
        <dbReference type="ARBA" id="ARBA00008427"/>
    </source>
</evidence>
<comment type="similarity">
    <text evidence="2">Belongs to the eukaryotic ribosomal protein eL21 family.</text>
</comment>
<dbReference type="InterPro" id="IPR018259">
    <property type="entry name" value="Ribosomal_eL21_CS"/>
</dbReference>
<dbReference type="Proteomes" id="UP000823674">
    <property type="component" value="Chromosome A08"/>
</dbReference>
<dbReference type="Gene3D" id="1.10.510.10">
    <property type="entry name" value="Transferase(Phosphotransferase) domain 1"/>
    <property type="match status" value="1"/>
</dbReference>
<sequence>MPAGHGVRARTRDLFARGFRKKGTIPLSTYLRTFKVGDYVDVKVNGAIHKGMPHKFYHGRTGRVWNVTKRAVGVEVNKQIGNRIIKKRLHVRVEHVQQSRCAEEFKLRIKKNDELKAAAKAKGETISTKRQPKGPKPGFMVEGMTLETVTPIPYDVVNDLKGGYYCSKGARANDTIIDENINNVKERRSTPYTSSSIVVPKRAFCSNFISLKSSEVSKVNIERKSSRSVFQRRPNIETTNKLGAPQQPKMTRITSVSNGERGAQVVAGWPSWLASVAGEAINGWIPRKADSFEKLEKIGQGTYSSVYKARDLETSQIVALKKVRFANMDPDSVRFMAREIIILRRLDHPNVMKLEGLITSRVSGSMYLIFEYMEHDLAGLASTPGVKFSEAQIKCYMKQLLHGLEHCHSRGVLHRDIKGSNLLLDHNNNLKIGDFGLANFYGDHQKQPLTSRVVTLWYRPPELLFGSTDYGVAVDMWSTGCILAELFNGKAIMPGRTEVEQLHKIFKLCGSPSEEYWKGSKLPHATIFKPQQPYKRCVAETFKSLPSSALELVEVLLAVEPDARGTTAHALESEFFTTKPFASDPSSLPKYQPRKELDVKLQKEEARRKKGTISKENELKQVAQESKAVPAPDANAELLASIQKRQEQNNQTSMTEKFNPNEDAAMKNVVMRGSSRSPPPRKELRMQRSFVQRGSAQLTKFSNSVAARDASHFAIANPRWFEDKYNNKKEKQKDGDDCTKDKESTVNKIKRMNISRALVSAGGNLDVMLKEDERQIQAQQMRTRTSQTQELKLLLICLFAALVLIFIVRSTLTTSQQHQTPEETTRSKGCAGACNKLPRSLAQALIHYSTSVITPQQTFKEIAVSSRVLEKKSPCNFLVFGLGHDSLMWSSLNYGGRTVFLEEDEAWIKQIKRRFPMLESYHVTYDSKVNQAENLIEVGKGPECTAIGDPRYSMCQLALKGLPAEIYETSWDLIMVDAPTGYYDEAPGRMTAIYTAGMMARNRERVGETEVFVHDVNREVEDKFSKAFLCEGYMKKQEGRLRHFVIPSYRDGSESNRPFCP</sequence>
<keyword evidence="5 13" id="KW-0547">Nucleotide-binding</keyword>
<dbReference type="Gene3D" id="6.10.250.3260">
    <property type="match status" value="1"/>
</dbReference>
<dbReference type="SMART" id="SM00220">
    <property type="entry name" value="S_TKc"/>
    <property type="match status" value="1"/>
</dbReference>
<evidence type="ECO:0000256" key="7">
    <source>
        <dbReference type="ARBA" id="ARBA00022840"/>
    </source>
</evidence>
<dbReference type="NCBIfam" id="TIGR01627">
    <property type="entry name" value="A_thal_3515"/>
    <property type="match status" value="1"/>
</dbReference>
<comment type="subcellular location">
    <subcellularLocation>
        <location evidence="1">Golgi apparatus membrane</location>
        <topology evidence="1">Single-pass membrane protein</topology>
    </subcellularLocation>
</comment>
<dbReference type="PROSITE" id="PS01171">
    <property type="entry name" value="RIBOSOMAL_L21E"/>
    <property type="match status" value="1"/>
</dbReference>
<dbReference type="PANTHER" id="PTHR31444">
    <property type="entry name" value="OS11G0490100 PROTEIN"/>
    <property type="match status" value="1"/>
</dbReference>
<evidence type="ECO:0000256" key="13">
    <source>
        <dbReference type="PROSITE-ProRule" id="PRU10141"/>
    </source>
</evidence>
<accession>A0ABQ7LWW4</accession>
<dbReference type="InterPro" id="IPR008271">
    <property type="entry name" value="Ser/Thr_kinase_AS"/>
</dbReference>
<comment type="caution">
    <text evidence="16">The sequence shown here is derived from an EMBL/GenBank/DDBJ whole genome shotgun (WGS) entry which is preliminary data.</text>
</comment>
<keyword evidence="4" id="KW-0812">Transmembrane</keyword>
<name>A0ABQ7LWW4_BRACM</name>
<dbReference type="PROSITE" id="PS00108">
    <property type="entry name" value="PROTEIN_KINASE_ST"/>
    <property type="match status" value="1"/>
</dbReference>
<evidence type="ECO:0000256" key="11">
    <source>
        <dbReference type="ARBA" id="ARBA00023136"/>
    </source>
</evidence>
<keyword evidence="9" id="KW-1133">Transmembrane helix</keyword>
<keyword evidence="11" id="KW-0472">Membrane</keyword>
<feature type="binding site" evidence="13">
    <location>
        <position position="321"/>
    </location>
    <ligand>
        <name>ATP</name>
        <dbReference type="ChEBI" id="CHEBI:30616"/>
    </ligand>
</feature>
<dbReference type="InterPro" id="IPR006514">
    <property type="entry name" value="IRX15/GXM/AGM"/>
</dbReference>
<dbReference type="InterPro" id="IPR001147">
    <property type="entry name" value="Ribosomal_eL21"/>
</dbReference>
<evidence type="ECO:0000313" key="16">
    <source>
        <dbReference type="EMBL" id="KAG5391044.1"/>
    </source>
</evidence>
<dbReference type="SUPFAM" id="SSF56112">
    <property type="entry name" value="Protein kinase-like (PK-like)"/>
    <property type="match status" value="1"/>
</dbReference>
<dbReference type="InterPro" id="IPR011009">
    <property type="entry name" value="Kinase-like_dom_sf"/>
</dbReference>
<dbReference type="Pfam" id="PF00069">
    <property type="entry name" value="Pkinase"/>
    <property type="match status" value="1"/>
</dbReference>
<dbReference type="InterPro" id="IPR036948">
    <property type="entry name" value="Ribosomal_eL21_sf"/>
</dbReference>
<evidence type="ECO:0000256" key="10">
    <source>
        <dbReference type="ARBA" id="ARBA00023034"/>
    </source>
</evidence>
<keyword evidence="17" id="KW-1185">Reference proteome</keyword>
<reference evidence="16 17" key="1">
    <citation type="submission" date="2021-03" db="EMBL/GenBank/DDBJ databases">
        <authorList>
            <person name="King G.J."/>
            <person name="Bancroft I."/>
            <person name="Baten A."/>
            <person name="Bloomfield J."/>
            <person name="Borpatragohain P."/>
            <person name="He Z."/>
            <person name="Irish N."/>
            <person name="Irwin J."/>
            <person name="Liu K."/>
            <person name="Mauleon R.P."/>
            <person name="Moore J."/>
            <person name="Morris R."/>
            <person name="Ostergaard L."/>
            <person name="Wang B."/>
            <person name="Wells R."/>
        </authorList>
    </citation>
    <scope>NUCLEOTIDE SEQUENCE [LARGE SCALE GENOMIC DNA]</scope>
    <source>
        <strain evidence="16">R-o-18</strain>
        <tissue evidence="16">Leaf</tissue>
    </source>
</reference>
<keyword evidence="7 13" id="KW-0067">ATP-binding</keyword>
<evidence type="ECO:0000259" key="15">
    <source>
        <dbReference type="PROSITE" id="PS50011"/>
    </source>
</evidence>
<dbReference type="PROSITE" id="PS50011">
    <property type="entry name" value="PROTEIN_KINASE_DOM"/>
    <property type="match status" value="1"/>
</dbReference>
<proteinExistence type="inferred from homology"/>
<dbReference type="Pfam" id="PF01157">
    <property type="entry name" value="Ribosomal_L21e"/>
    <property type="match status" value="1"/>
</dbReference>
<dbReference type="Gene3D" id="3.30.200.20">
    <property type="entry name" value="Phosphorylase Kinase, domain 1"/>
    <property type="match status" value="1"/>
</dbReference>
<dbReference type="InterPro" id="IPR000719">
    <property type="entry name" value="Prot_kinase_dom"/>
</dbReference>
<keyword evidence="8" id="KW-0689">Ribosomal protein</keyword>
<evidence type="ECO:0000256" key="4">
    <source>
        <dbReference type="ARBA" id="ARBA00022692"/>
    </source>
</evidence>